<dbReference type="AlphaFoldDB" id="A0A9W7CNR7"/>
<protein>
    <submittedName>
        <fullName evidence="2">Unnamed protein product</fullName>
    </submittedName>
</protein>
<proteinExistence type="predicted"/>
<dbReference type="Proteomes" id="UP001165083">
    <property type="component" value="Unassembled WGS sequence"/>
</dbReference>
<feature type="compositionally biased region" description="Basic and acidic residues" evidence="1">
    <location>
        <begin position="133"/>
        <end position="158"/>
    </location>
</feature>
<evidence type="ECO:0000313" key="2">
    <source>
        <dbReference type="EMBL" id="GMF33077.1"/>
    </source>
</evidence>
<dbReference type="OrthoDB" id="10656434at2759"/>
<evidence type="ECO:0000313" key="3">
    <source>
        <dbReference type="Proteomes" id="UP001165083"/>
    </source>
</evidence>
<sequence>MRDSQSCHRDFGVGDGDDAGGRAGQRARLDDDDSAGNGASNSFKHAWLDRADSGLDGGERHGRRLGRDGAGRTHAPGPDDHAADWSTRSSDTGGDDREDGGLDPSQSGGSHASIRDDDSSSSDDSSYRPGYNEGDHGSPSDDDRGSSSSDIDPRERSARSRRTAAARRRGRTCSRAPRRGSDKDNDGPDESRRSWKRSIKALELMPFKPSPTMFVSTWIAKVDLALRGARVAGRGSCSDE</sequence>
<name>A0A9W7CNR7_9STRA</name>
<organism evidence="2 3">
    <name type="scientific">Phytophthora lilii</name>
    <dbReference type="NCBI Taxonomy" id="2077276"/>
    <lineage>
        <taxon>Eukaryota</taxon>
        <taxon>Sar</taxon>
        <taxon>Stramenopiles</taxon>
        <taxon>Oomycota</taxon>
        <taxon>Peronosporomycetes</taxon>
        <taxon>Peronosporales</taxon>
        <taxon>Peronosporaceae</taxon>
        <taxon>Phytophthora</taxon>
    </lineage>
</organism>
<gene>
    <name evidence="2" type="ORF">Plil01_001412300</name>
</gene>
<evidence type="ECO:0000256" key="1">
    <source>
        <dbReference type="SAM" id="MobiDB-lite"/>
    </source>
</evidence>
<accession>A0A9W7CNR7</accession>
<feature type="compositionally biased region" description="Basic and acidic residues" evidence="1">
    <location>
        <begin position="179"/>
        <end position="193"/>
    </location>
</feature>
<keyword evidence="3" id="KW-1185">Reference proteome</keyword>
<comment type="caution">
    <text evidence="2">The sequence shown here is derived from an EMBL/GenBank/DDBJ whole genome shotgun (WGS) entry which is preliminary data.</text>
</comment>
<feature type="compositionally biased region" description="Basic and acidic residues" evidence="1">
    <location>
        <begin position="1"/>
        <end position="12"/>
    </location>
</feature>
<feature type="region of interest" description="Disordered" evidence="1">
    <location>
        <begin position="1"/>
        <end position="194"/>
    </location>
</feature>
<feature type="compositionally biased region" description="Basic and acidic residues" evidence="1">
    <location>
        <begin position="46"/>
        <end position="83"/>
    </location>
</feature>
<dbReference type="EMBL" id="BSXW01001040">
    <property type="protein sequence ID" value="GMF33077.1"/>
    <property type="molecule type" value="Genomic_DNA"/>
</dbReference>
<feature type="compositionally biased region" description="Basic residues" evidence="1">
    <location>
        <begin position="159"/>
        <end position="178"/>
    </location>
</feature>
<reference evidence="2" key="1">
    <citation type="submission" date="2023-04" db="EMBL/GenBank/DDBJ databases">
        <title>Phytophthora lilii NBRC 32176.</title>
        <authorList>
            <person name="Ichikawa N."/>
            <person name="Sato H."/>
            <person name="Tonouchi N."/>
        </authorList>
    </citation>
    <scope>NUCLEOTIDE SEQUENCE</scope>
    <source>
        <strain evidence="2">NBRC 32176</strain>
    </source>
</reference>